<dbReference type="InterPro" id="IPR003602">
    <property type="entry name" value="Topo_IA_DNA-bd_dom"/>
</dbReference>
<feature type="site" description="Interaction with DNA" evidence="8">
    <location>
        <position position="159"/>
    </location>
</feature>
<feature type="region of interest" description="Disordered" evidence="9">
    <location>
        <begin position="249"/>
        <end position="272"/>
    </location>
</feature>
<dbReference type="Gene3D" id="1.10.290.10">
    <property type="entry name" value="Topoisomerase I, domain 4"/>
    <property type="match status" value="1"/>
</dbReference>
<feature type="region of interest" description="Disordered" evidence="9">
    <location>
        <begin position="814"/>
        <end position="846"/>
    </location>
</feature>
<evidence type="ECO:0000256" key="8">
    <source>
        <dbReference type="HAMAP-Rule" id="MF_00952"/>
    </source>
</evidence>
<keyword evidence="5 8" id="KW-0799">Topoisomerase</keyword>
<dbReference type="InterPro" id="IPR034149">
    <property type="entry name" value="TOPRIM_TopoI"/>
</dbReference>
<comment type="caution">
    <text evidence="8">Lacks conserved residue(s) required for the propagation of feature annotation.</text>
</comment>
<dbReference type="InterPro" id="IPR006171">
    <property type="entry name" value="TOPRIM_dom"/>
</dbReference>
<protein>
    <recommendedName>
        <fullName evidence="8">DNA topoisomerase 1</fullName>
        <ecNumber evidence="8">5.6.2.1</ecNumber>
    </recommendedName>
    <alternativeName>
        <fullName evidence="8">DNA topoisomerase I</fullName>
    </alternativeName>
</protein>
<keyword evidence="13" id="KW-1185">Reference proteome</keyword>
<keyword evidence="4" id="KW-0460">Magnesium</keyword>
<feature type="site" description="Interaction with DNA" evidence="8">
    <location>
        <position position="147"/>
    </location>
</feature>
<dbReference type="InterPro" id="IPR000380">
    <property type="entry name" value="Topo_IA"/>
</dbReference>
<feature type="domain" description="Toprim" evidence="10">
    <location>
        <begin position="3"/>
        <end position="113"/>
    </location>
</feature>
<dbReference type="InterPro" id="IPR013826">
    <property type="entry name" value="Topo_IA_cen_sub3"/>
</dbReference>
<feature type="site" description="Interaction with DNA" evidence="8">
    <location>
        <position position="310"/>
    </location>
</feature>
<evidence type="ECO:0000259" key="11">
    <source>
        <dbReference type="PROSITE" id="PS52039"/>
    </source>
</evidence>
<dbReference type="EC" id="5.6.2.1" evidence="8"/>
<dbReference type="SMART" id="SM00493">
    <property type="entry name" value="TOPRIM"/>
    <property type="match status" value="1"/>
</dbReference>
<dbReference type="Proteomes" id="UP000005234">
    <property type="component" value="Chromosome"/>
</dbReference>
<feature type="compositionally biased region" description="Basic residues" evidence="9">
    <location>
        <begin position="814"/>
        <end position="829"/>
    </location>
</feature>
<dbReference type="SUPFAM" id="SSF56712">
    <property type="entry name" value="Prokaryotic type I DNA topoisomerase"/>
    <property type="match status" value="1"/>
</dbReference>
<evidence type="ECO:0000313" key="12">
    <source>
        <dbReference type="EMBL" id="AFC87404.1"/>
    </source>
</evidence>
<dbReference type="InterPro" id="IPR023406">
    <property type="entry name" value="Topo_IA_AS"/>
</dbReference>
<keyword evidence="6 8" id="KW-0238">DNA-binding</keyword>
<dbReference type="InterPro" id="IPR005733">
    <property type="entry name" value="TopoI_bac-type"/>
</dbReference>
<dbReference type="OrthoDB" id="9804262at2"/>
<comment type="subunit">
    <text evidence="8">Monomer.</text>
</comment>
<dbReference type="PROSITE" id="PS00396">
    <property type="entry name" value="TOPO_IA_1"/>
    <property type="match status" value="1"/>
</dbReference>
<keyword evidence="3" id="KW-0479">Metal-binding</keyword>
<dbReference type="STRING" id="767434.Fraau_3077"/>
<feature type="region of interest" description="Interaction with DNA" evidence="8">
    <location>
        <begin position="167"/>
        <end position="172"/>
    </location>
</feature>
<dbReference type="PROSITE" id="PS52039">
    <property type="entry name" value="TOPO_IA_2"/>
    <property type="match status" value="1"/>
</dbReference>
<accession>H8L3N5</accession>
<dbReference type="Pfam" id="PF13368">
    <property type="entry name" value="Toprim_C_rpt"/>
    <property type="match status" value="3"/>
</dbReference>
<dbReference type="Pfam" id="PF01131">
    <property type="entry name" value="Topoisom_bac"/>
    <property type="match status" value="1"/>
</dbReference>
<feature type="active site" description="O-(5'-phospho-DNA)-tyrosine intermediate" evidence="8">
    <location>
        <position position="308"/>
    </location>
</feature>
<feature type="site" description="Interaction with DNA" evidence="8">
    <location>
        <position position="509"/>
    </location>
</feature>
<dbReference type="InterPro" id="IPR025589">
    <property type="entry name" value="Toprim_C_rpt"/>
</dbReference>
<dbReference type="InterPro" id="IPR013824">
    <property type="entry name" value="Topo_IA_cen_sub1"/>
</dbReference>
<gene>
    <name evidence="8" type="primary">topA</name>
    <name evidence="12" type="ordered locus">Fraau_3077</name>
</gene>
<dbReference type="PANTHER" id="PTHR42785">
    <property type="entry name" value="DNA TOPOISOMERASE, TYPE IA, CORE"/>
    <property type="match status" value="1"/>
</dbReference>
<comment type="catalytic activity">
    <reaction evidence="1 8">
        <text>ATP-independent breakage of single-stranded DNA, followed by passage and rejoining.</text>
        <dbReference type="EC" id="5.6.2.1"/>
    </reaction>
</comment>
<feature type="site" description="Interaction with DNA" evidence="8">
    <location>
        <position position="144"/>
    </location>
</feature>
<dbReference type="InterPro" id="IPR013497">
    <property type="entry name" value="Topo_IA_cen"/>
</dbReference>
<evidence type="ECO:0000256" key="2">
    <source>
        <dbReference type="ARBA" id="ARBA00009446"/>
    </source>
</evidence>
<dbReference type="GO" id="GO:0003917">
    <property type="term" value="F:DNA topoisomerase type I (single strand cut, ATP-independent) activity"/>
    <property type="evidence" value="ECO:0007669"/>
    <property type="project" value="UniProtKB-UniRule"/>
</dbReference>
<evidence type="ECO:0000256" key="3">
    <source>
        <dbReference type="ARBA" id="ARBA00022723"/>
    </source>
</evidence>
<comment type="similarity">
    <text evidence="2 8">Belongs to the type IA topoisomerase family.</text>
</comment>
<dbReference type="CDD" id="cd03363">
    <property type="entry name" value="TOPRIM_TopoIA_TopoI"/>
    <property type="match status" value="1"/>
</dbReference>
<dbReference type="GO" id="GO:0006265">
    <property type="term" value="P:DNA topological change"/>
    <property type="evidence" value="ECO:0007669"/>
    <property type="project" value="UniProtKB-UniRule"/>
</dbReference>
<dbReference type="Gene3D" id="2.70.20.10">
    <property type="entry name" value="Topoisomerase I, domain 3"/>
    <property type="match status" value="1"/>
</dbReference>
<feature type="domain" description="Topo IA-type catalytic" evidence="11">
    <location>
        <begin position="133"/>
        <end position="577"/>
    </location>
</feature>
<dbReference type="PRINTS" id="PR00417">
    <property type="entry name" value="PRTPISMRASEI"/>
</dbReference>
<dbReference type="EMBL" id="CP003350">
    <property type="protein sequence ID" value="AFC87404.1"/>
    <property type="molecule type" value="Genomic_DNA"/>
</dbReference>
<dbReference type="eggNOG" id="COG0550">
    <property type="taxonomic scope" value="Bacteria"/>
</dbReference>
<dbReference type="AlphaFoldDB" id="H8L3N5"/>
<dbReference type="SMART" id="SM00437">
    <property type="entry name" value="TOP1Ac"/>
    <property type="match status" value="1"/>
</dbReference>
<dbReference type="SMART" id="SM00436">
    <property type="entry name" value="TOP1Bc"/>
    <property type="match status" value="1"/>
</dbReference>
<proteinExistence type="inferred from homology"/>
<evidence type="ECO:0000259" key="10">
    <source>
        <dbReference type="PROSITE" id="PS50880"/>
    </source>
</evidence>
<feature type="site" description="Interaction with DNA" evidence="8">
    <location>
        <position position="143"/>
    </location>
</feature>
<dbReference type="NCBIfam" id="TIGR01051">
    <property type="entry name" value="topA_bact"/>
    <property type="match status" value="1"/>
</dbReference>
<sequence>MAKNLLIVESPAKAKTINKYLGKDFHVLASYGHVRDLKPKEGAVDPDHDFAMAYEIIERNEKHVDAIAKAARQADDIYLATDLDREGEAISWHISEILRERGLTEGKQLHRVVFSEITQKAIKAAVAEPRELSLDMVDAQQARRALDYLVGFNLSPVLWRKVQRGLSAGRVQSPALRMIVEREEEIEAFVPREYWSVDADLQHAGGDFKARLTRLYGKRFEQFDLTNEADAMTARSRLIAAAGGQLSVTDVGSKERKRRPAPPFTTSTLQQEAARKLGFSTSRTMRVAQGLYEGVSLGSEGSVGLITYMRTDATALSEDAVAELRQLIARDFGAESVPAAVQVYKAKSKNAQEAHEAIRPTSALRTPRTIAAFLNDDQRKLYELIWKRTVACQMVHATLNTVSVDFALPQTEGGDAGFRATGTTVVSPGFLAVYEEGRDQRSAEDDDEGRRLPRLQVGDSVPLRDILADQHFTEPPPRYSEASLVKALEEYGIGRPSTYASIIQVLLNREYVLLDSRRFKPTDVGRAVGKFLTQHFSRYVDYDFTAHLEDELDAVSRGEEAWVPLMQRFWQPFKQQVDEKTETVDRSEASGARELGFDPKSGKPVSVRLGRFGPYAAIGTKDDEEKPQFASLRPGQSMHTLSLEEALELFKLPRKLGQAENGDEVSVGVGRFGPFVKQGAVYASLKAEDDPYTIELPRALQIVEEKLLLIANRTIKDFGNGIQVLNGRYGPYITDGDKNAKIPKDQEPAELTLEQCQELLAAAPAKKARGGRAATKKAAVKKTAVKKTAVKKAATKSATTKAAATKKAAVKKTAVKKAAVKKTATRKAATKTAPKTKPEAATGPQD</sequence>
<reference evidence="12" key="1">
    <citation type="submission" date="2012-02" db="EMBL/GenBank/DDBJ databases">
        <title>The complete genome of Frateuria aurantia DSM 6220.</title>
        <authorList>
            <consortium name="US DOE Joint Genome Institute (JGI-PGF)"/>
            <person name="Lucas S."/>
            <person name="Copeland A."/>
            <person name="Lapidus A."/>
            <person name="Glavina del Rio T."/>
            <person name="Dalin E."/>
            <person name="Tice H."/>
            <person name="Bruce D."/>
            <person name="Goodwin L."/>
            <person name="Pitluck S."/>
            <person name="Peters L."/>
            <person name="Ovchinnikova G."/>
            <person name="Teshima H."/>
            <person name="Kyrpides N."/>
            <person name="Mavromatis K."/>
            <person name="Ivanova N."/>
            <person name="Brettin T."/>
            <person name="Detter J.C."/>
            <person name="Han C."/>
            <person name="Larimer F."/>
            <person name="Land M."/>
            <person name="Hauser L."/>
            <person name="Markowitz V."/>
            <person name="Cheng J.-F."/>
            <person name="Hugenholtz P."/>
            <person name="Woyke T."/>
            <person name="Wu D."/>
            <person name="Brambilla E."/>
            <person name="Klenk H.-P."/>
            <person name="Eisen J.A."/>
        </authorList>
    </citation>
    <scope>NUCLEOTIDE SEQUENCE</scope>
    <source>
        <strain evidence="12">DSM 6220</strain>
    </source>
</reference>
<dbReference type="HOGENOM" id="CLU_002929_0_1_6"/>
<dbReference type="InterPro" id="IPR003601">
    <property type="entry name" value="Topo_IA_2"/>
</dbReference>
<dbReference type="InterPro" id="IPR023405">
    <property type="entry name" value="Topo_IA_core_domain"/>
</dbReference>
<name>H8L3N5_FRAAD</name>
<dbReference type="PANTHER" id="PTHR42785:SF1">
    <property type="entry name" value="DNA TOPOISOMERASE"/>
    <property type="match status" value="1"/>
</dbReference>
<keyword evidence="7 8" id="KW-0413">Isomerase</keyword>
<feature type="compositionally biased region" description="Low complexity" evidence="9">
    <location>
        <begin position="830"/>
        <end position="846"/>
    </location>
</feature>
<evidence type="ECO:0000256" key="5">
    <source>
        <dbReference type="ARBA" id="ARBA00023029"/>
    </source>
</evidence>
<dbReference type="HAMAP" id="MF_00952">
    <property type="entry name" value="Topoisom_1_prok"/>
    <property type="match status" value="1"/>
</dbReference>
<dbReference type="Pfam" id="PF01751">
    <property type="entry name" value="Toprim"/>
    <property type="match status" value="1"/>
</dbReference>
<comment type="function">
    <text evidence="8">Releases the supercoiling and torsional tension of DNA, which is introduced during the DNA replication and transcription, by transiently cleaving and rejoining one strand of the DNA duplex. Introduces a single-strand break via transesterification at a target site in duplex DNA. The scissile phosphodiester is attacked by the catalytic tyrosine of the enzyme, resulting in the formation of a DNA-(5'-phosphotyrosyl)-enzyme intermediate and the expulsion of a 3'-OH DNA strand. The free DNA strand then undergoes passage around the unbroken strand, thus removing DNA supercoils. Finally, in the religation step, the DNA 3'-OH attacks the covalent intermediate to expel the active-site tyrosine and restore the DNA phosphodiester backbone.</text>
</comment>
<evidence type="ECO:0000256" key="9">
    <source>
        <dbReference type="SAM" id="MobiDB-lite"/>
    </source>
</evidence>
<dbReference type="eggNOG" id="COG1754">
    <property type="taxonomic scope" value="Bacteria"/>
</dbReference>
<dbReference type="GO" id="GO:0046872">
    <property type="term" value="F:metal ion binding"/>
    <property type="evidence" value="ECO:0007669"/>
    <property type="project" value="UniProtKB-KW"/>
</dbReference>
<evidence type="ECO:0000256" key="7">
    <source>
        <dbReference type="ARBA" id="ARBA00023235"/>
    </source>
</evidence>
<organism evidence="12 13">
    <name type="scientific">Frateuria aurantia (strain ATCC 33424 / DSM 6220 / KCTC 2777 / LMG 1558 / NBRC 3245 / NCIMB 13370)</name>
    <name type="common">Acetobacter aurantius</name>
    <dbReference type="NCBI Taxonomy" id="767434"/>
    <lineage>
        <taxon>Bacteria</taxon>
        <taxon>Pseudomonadati</taxon>
        <taxon>Pseudomonadota</taxon>
        <taxon>Gammaproteobacteria</taxon>
        <taxon>Lysobacterales</taxon>
        <taxon>Rhodanobacteraceae</taxon>
        <taxon>Frateuria</taxon>
    </lineage>
</organism>
<dbReference type="NCBIfam" id="NF006451">
    <property type="entry name" value="PRK08780.1"/>
    <property type="match status" value="1"/>
</dbReference>
<evidence type="ECO:0000256" key="1">
    <source>
        <dbReference type="ARBA" id="ARBA00000213"/>
    </source>
</evidence>
<feature type="site" description="Interaction with DNA" evidence="8">
    <location>
        <position position="33"/>
    </location>
</feature>
<dbReference type="Gene3D" id="3.40.50.140">
    <property type="match status" value="1"/>
</dbReference>
<evidence type="ECO:0000256" key="6">
    <source>
        <dbReference type="ARBA" id="ARBA00023125"/>
    </source>
</evidence>
<dbReference type="KEGG" id="fau:Fraau_3077"/>
<dbReference type="GO" id="GO:0003677">
    <property type="term" value="F:DNA binding"/>
    <property type="evidence" value="ECO:0007669"/>
    <property type="project" value="UniProtKB-KW"/>
</dbReference>
<dbReference type="PROSITE" id="PS50880">
    <property type="entry name" value="TOPRIM"/>
    <property type="match status" value="1"/>
</dbReference>
<dbReference type="RefSeq" id="WP_014404407.1">
    <property type="nucleotide sequence ID" value="NC_017033.1"/>
</dbReference>
<evidence type="ECO:0000313" key="13">
    <source>
        <dbReference type="Proteomes" id="UP000005234"/>
    </source>
</evidence>
<dbReference type="CDD" id="cd00186">
    <property type="entry name" value="TOP1Ac"/>
    <property type="match status" value="1"/>
</dbReference>
<dbReference type="Gene3D" id="1.10.460.10">
    <property type="entry name" value="Topoisomerase I, domain 2"/>
    <property type="match status" value="1"/>
</dbReference>
<evidence type="ECO:0000256" key="4">
    <source>
        <dbReference type="ARBA" id="ARBA00022842"/>
    </source>
</evidence>
<dbReference type="InterPro" id="IPR013825">
    <property type="entry name" value="Topo_IA_cen_sub2"/>
</dbReference>
<dbReference type="InterPro" id="IPR028612">
    <property type="entry name" value="Topoisom_1_IA"/>
</dbReference>